<dbReference type="NCBIfam" id="TIGR04131">
    <property type="entry name" value="Bac_Flav_CTERM"/>
    <property type="match status" value="1"/>
</dbReference>
<dbReference type="PROSITE" id="PS00018">
    <property type="entry name" value="EF_HAND_1"/>
    <property type="match status" value="1"/>
</dbReference>
<dbReference type="OrthoDB" id="9805017at2"/>
<dbReference type="NCBIfam" id="TIGR01451">
    <property type="entry name" value="B_ant_repeat"/>
    <property type="match status" value="1"/>
</dbReference>
<accession>A0A5C7AWX8</accession>
<dbReference type="Proteomes" id="UP000321790">
    <property type="component" value="Unassembled WGS sequence"/>
</dbReference>
<dbReference type="InterPro" id="IPR047589">
    <property type="entry name" value="DUF11_rpt"/>
</dbReference>
<dbReference type="InterPro" id="IPR026341">
    <property type="entry name" value="T9SS_type_B"/>
</dbReference>
<evidence type="ECO:0000256" key="1">
    <source>
        <dbReference type="SAM" id="MobiDB-lite"/>
    </source>
</evidence>
<name>A0A5C7AWX8_9FLAO</name>
<feature type="region of interest" description="Disordered" evidence="1">
    <location>
        <begin position="217"/>
        <end position="237"/>
    </location>
</feature>
<feature type="non-terminal residue" evidence="3">
    <location>
        <position position="1"/>
    </location>
</feature>
<protein>
    <submittedName>
        <fullName evidence="3">T9SS type B sorting domain-containing protein</fullName>
    </submittedName>
</protein>
<organism evidence="3 4">
    <name type="scientific">Seonamhaeicola algicola</name>
    <dbReference type="NCBI Taxonomy" id="1719036"/>
    <lineage>
        <taxon>Bacteria</taxon>
        <taxon>Pseudomonadati</taxon>
        <taxon>Bacteroidota</taxon>
        <taxon>Flavobacteriia</taxon>
        <taxon>Flavobacteriales</taxon>
        <taxon>Flavobacteriaceae</taxon>
    </lineage>
</organism>
<evidence type="ECO:0000313" key="4">
    <source>
        <dbReference type="Proteomes" id="UP000321790"/>
    </source>
</evidence>
<dbReference type="RefSeq" id="WP_147134340.1">
    <property type="nucleotide sequence ID" value="NZ_VOSC01000019.1"/>
</dbReference>
<proteinExistence type="predicted"/>
<comment type="caution">
    <text evidence="3">The sequence shown here is derived from an EMBL/GenBank/DDBJ whole genome shotgun (WGS) entry which is preliminary data.</text>
</comment>
<feature type="domain" description="DUF7507" evidence="2">
    <location>
        <begin position="112"/>
        <end position="224"/>
    </location>
</feature>
<keyword evidence="4" id="KW-1185">Reference proteome</keyword>
<dbReference type="Pfam" id="PF13585">
    <property type="entry name" value="CHU_C"/>
    <property type="match status" value="1"/>
</dbReference>
<evidence type="ECO:0000259" key="2">
    <source>
        <dbReference type="Pfam" id="PF24346"/>
    </source>
</evidence>
<dbReference type="AlphaFoldDB" id="A0A5C7AWX8"/>
<sequence>DPTDACDYVIADITLTVTAITDCDGDGENSESDPDDLDPCTGGNITNVDLADINSLWAQADCDGDGVLNIDEVDPDGDAVQGSNETDWNNACDYNPIDITQPVTANPDCNGELEVTKTANLAFGNDLGDDIDYTIVVENTGDATITNIIFEDVFTDVNGNTLQLTQQPIFESADRGSMEGILLPGETATYNASFTITQEAINAGGVQNVITFTGEQPNGSTVLDASDDGDDLDGNTSDDPTITELGCLILFNEFSPNGDGDNDYLIINCISNYPNNTLKVYNRWGNLVFEKNNYNNDWEGTSNGRSTLKASEKLPVGTYYYVLDLGNGSKPKVGWLYINR</sequence>
<gene>
    <name evidence="3" type="ORF">FUA26_08485</name>
</gene>
<dbReference type="InterPro" id="IPR018247">
    <property type="entry name" value="EF_Hand_1_Ca_BS"/>
</dbReference>
<evidence type="ECO:0000313" key="3">
    <source>
        <dbReference type="EMBL" id="TXE12089.1"/>
    </source>
</evidence>
<dbReference type="Pfam" id="PF24346">
    <property type="entry name" value="DUF7507"/>
    <property type="match status" value="1"/>
</dbReference>
<dbReference type="EMBL" id="VOSC01000019">
    <property type="protein sequence ID" value="TXE12089.1"/>
    <property type="molecule type" value="Genomic_DNA"/>
</dbReference>
<reference evidence="4" key="1">
    <citation type="submission" date="2019-08" db="EMBL/GenBank/DDBJ databases">
        <title>Seonamhaeicola sediminis sp. nov., isolated from marine sediment.</title>
        <authorList>
            <person name="Cao W.R."/>
        </authorList>
    </citation>
    <scope>NUCLEOTIDE SEQUENCE [LARGE SCALE GENOMIC DNA]</scope>
    <source>
        <strain evidence="4">Gy8</strain>
    </source>
</reference>
<dbReference type="InterPro" id="IPR055354">
    <property type="entry name" value="DUF7507"/>
</dbReference>